<evidence type="ECO:0000313" key="2">
    <source>
        <dbReference type="Proteomes" id="UP000192596"/>
    </source>
</evidence>
<gene>
    <name evidence="1" type="ORF">B0A48_12121</name>
</gene>
<comment type="caution">
    <text evidence="1">The sequence shown here is derived from an EMBL/GenBank/DDBJ whole genome shotgun (WGS) entry which is preliminary data.</text>
</comment>
<evidence type="ECO:0000313" key="1">
    <source>
        <dbReference type="EMBL" id="OQO02593.1"/>
    </source>
</evidence>
<dbReference type="InParanoid" id="A0A1V8STU9"/>
<protein>
    <submittedName>
        <fullName evidence="1">Uncharacterized protein</fullName>
    </submittedName>
</protein>
<dbReference type="Proteomes" id="UP000192596">
    <property type="component" value="Unassembled WGS sequence"/>
</dbReference>
<proteinExistence type="predicted"/>
<name>A0A1V8STU9_9PEZI</name>
<dbReference type="AlphaFoldDB" id="A0A1V8STU9"/>
<sequence>MSQQFNNLPIHHPRFTTTPAHPAVTLRSVTIDFAAPLIFLRQLSTLQTNISAPDPLHPLLFIPTTPTSLVLDRTLDKVIIDLCTRLVDSATFHGNVLPYNGLVEILTGLPPLTFRDLQRW</sequence>
<dbReference type="EMBL" id="NAJO01000027">
    <property type="protein sequence ID" value="OQO02593.1"/>
    <property type="molecule type" value="Genomic_DNA"/>
</dbReference>
<organism evidence="1 2">
    <name type="scientific">Cryoendolithus antarcticus</name>
    <dbReference type="NCBI Taxonomy" id="1507870"/>
    <lineage>
        <taxon>Eukaryota</taxon>
        <taxon>Fungi</taxon>
        <taxon>Dikarya</taxon>
        <taxon>Ascomycota</taxon>
        <taxon>Pezizomycotina</taxon>
        <taxon>Dothideomycetes</taxon>
        <taxon>Dothideomycetidae</taxon>
        <taxon>Cladosporiales</taxon>
        <taxon>Cladosporiaceae</taxon>
        <taxon>Cryoendolithus</taxon>
    </lineage>
</organism>
<accession>A0A1V8STU9</accession>
<keyword evidence="2" id="KW-1185">Reference proteome</keyword>
<reference evidence="2" key="1">
    <citation type="submission" date="2017-03" db="EMBL/GenBank/DDBJ databases">
        <title>Genomes of endolithic fungi from Antarctica.</title>
        <authorList>
            <person name="Coleine C."/>
            <person name="Masonjones S."/>
            <person name="Stajich J.E."/>
        </authorList>
    </citation>
    <scope>NUCLEOTIDE SEQUENCE [LARGE SCALE GENOMIC DNA]</scope>
    <source>
        <strain evidence="2">CCFEE 5527</strain>
    </source>
</reference>